<keyword evidence="3" id="KW-1185">Reference proteome</keyword>
<sequence length="285" mass="30118">MDTRWVDAASRRMPRVTARIAAAAMLAPGRRMRVRPGQRETMTRAARETLIVGRHRVAVYRWGTGERRMLLVHGWQGRAAQFAEVVSRFEESATIVAFDAPAHGGSRGITADIGMWIQTIRALDAQFDFDVVVAHSFGGLAALRARLAGLVRAQVVAISAPPSTGAVMHAYATQVGLTDAVASRVNEALARRLGPVMASIAMGSRADAPAGASQILVIHDRADRAVPVVAARTIESTWPDAATLMLTDGLGHNRILAAPPVLDAIASFAADASHADASAQAVPAA</sequence>
<dbReference type="InterPro" id="IPR000073">
    <property type="entry name" value="AB_hydrolase_1"/>
</dbReference>
<proteinExistence type="predicted"/>
<organism evidence="2 3">
    <name type="scientific">Microbacterium rhizosphaerae</name>
    <dbReference type="NCBI Taxonomy" id="1678237"/>
    <lineage>
        <taxon>Bacteria</taxon>
        <taxon>Bacillati</taxon>
        <taxon>Actinomycetota</taxon>
        <taxon>Actinomycetes</taxon>
        <taxon>Micrococcales</taxon>
        <taxon>Microbacteriaceae</taxon>
        <taxon>Microbacterium</taxon>
    </lineage>
</organism>
<accession>A0ABZ0SRZ9</accession>
<evidence type="ECO:0000313" key="3">
    <source>
        <dbReference type="Proteomes" id="UP001323798"/>
    </source>
</evidence>
<dbReference type="Proteomes" id="UP001323798">
    <property type="component" value="Chromosome"/>
</dbReference>
<name>A0ABZ0SRZ9_9MICO</name>
<dbReference type="SUPFAM" id="SSF53474">
    <property type="entry name" value="alpha/beta-Hydrolases"/>
    <property type="match status" value="1"/>
</dbReference>
<dbReference type="Gene3D" id="3.40.50.1820">
    <property type="entry name" value="alpha/beta hydrolase"/>
    <property type="match status" value="1"/>
</dbReference>
<keyword evidence="2" id="KW-0378">Hydrolase</keyword>
<protein>
    <submittedName>
        <fullName evidence="2">Alpha/beta hydrolase</fullName>
    </submittedName>
</protein>
<reference evidence="2 3" key="1">
    <citation type="submission" date="2023-11" db="EMBL/GenBank/DDBJ databases">
        <title>Genome sequence of Microbacterium rhizosphaerae KACC 19337.</title>
        <authorList>
            <person name="Choi H."/>
            <person name="Kim S."/>
            <person name="Kim Y."/>
            <person name="Kwon S.-W."/>
            <person name="Heo J."/>
        </authorList>
    </citation>
    <scope>NUCLEOTIDE SEQUENCE [LARGE SCALE GENOMIC DNA]</scope>
    <source>
        <strain evidence="2 3">KACC 19337</strain>
    </source>
</reference>
<dbReference type="EMBL" id="CP139368">
    <property type="protein sequence ID" value="WPR90920.1"/>
    <property type="molecule type" value="Genomic_DNA"/>
</dbReference>
<dbReference type="GO" id="GO:0016787">
    <property type="term" value="F:hydrolase activity"/>
    <property type="evidence" value="ECO:0007669"/>
    <property type="project" value="UniProtKB-KW"/>
</dbReference>
<evidence type="ECO:0000313" key="2">
    <source>
        <dbReference type="EMBL" id="WPR90920.1"/>
    </source>
</evidence>
<evidence type="ECO:0000259" key="1">
    <source>
        <dbReference type="Pfam" id="PF12697"/>
    </source>
</evidence>
<gene>
    <name evidence="2" type="ORF">SM116_06405</name>
</gene>
<feature type="domain" description="AB hydrolase-1" evidence="1">
    <location>
        <begin position="70"/>
        <end position="243"/>
    </location>
</feature>
<dbReference type="InterPro" id="IPR029058">
    <property type="entry name" value="AB_hydrolase_fold"/>
</dbReference>
<dbReference type="Pfam" id="PF12697">
    <property type="entry name" value="Abhydrolase_6"/>
    <property type="match status" value="1"/>
</dbReference>
<dbReference type="RefSeq" id="WP_320943623.1">
    <property type="nucleotide sequence ID" value="NZ_BAABEU010000004.1"/>
</dbReference>